<dbReference type="EMBL" id="CM046398">
    <property type="protein sequence ID" value="KAI8532244.1"/>
    <property type="molecule type" value="Genomic_DNA"/>
</dbReference>
<keyword evidence="2" id="KW-1185">Reference proteome</keyword>
<sequence length="518" mass="57545">MHGRCTKVARNPNMERLRNNYLFPEISMREMEHIKKYPNAEVISLGIGDTTAPIPDIIASAMSDYARSLSTPEGYRGYGAEQGNKALRQAIAQAFYGDLAVKGTEVFVSDGSQCDISRIQMLLGSELTIAVQDPSFPAYIDSSVIIGQAGDFHPKTGKYRNIEYMKCGPQNHFFPDLWNTPRTDIIFFCSPNNPTGHAASREQLKLLVEFARENGSIIVYDTAYAAFITDGSPRSIYEIPGAREVAIEVSSFSKSAGFTGVRLGWTVVPDELLYSNGFPVVNDFNRIICTCFNGASNIAQAGGLACLSPEGVSARRSVVDYYKENAQILLDTFSYLGLKAYGGVNAPYVWVHFPGLRSWDVFSEILGKTHIITVPGSGFGPGGEEFEKNGCNFFVWIDPEICPRGLEYAKIMQAKKEELEKQVEVLKMKNERLERGRQMVEEENDALVVKLADLTEMNVNLTTTIEALNAQIGARKTREIGPSYYRNIMVVVVIVFVIGVLMSSVNHNYPKKNYLYLP</sequence>
<gene>
    <name evidence="1" type="ORF">RHMOL_Rhmol11G0197900</name>
</gene>
<proteinExistence type="predicted"/>
<organism evidence="1 2">
    <name type="scientific">Rhododendron molle</name>
    <name type="common">Chinese azalea</name>
    <name type="synonym">Azalea mollis</name>
    <dbReference type="NCBI Taxonomy" id="49168"/>
    <lineage>
        <taxon>Eukaryota</taxon>
        <taxon>Viridiplantae</taxon>
        <taxon>Streptophyta</taxon>
        <taxon>Embryophyta</taxon>
        <taxon>Tracheophyta</taxon>
        <taxon>Spermatophyta</taxon>
        <taxon>Magnoliopsida</taxon>
        <taxon>eudicotyledons</taxon>
        <taxon>Gunneridae</taxon>
        <taxon>Pentapetalae</taxon>
        <taxon>asterids</taxon>
        <taxon>Ericales</taxon>
        <taxon>Ericaceae</taxon>
        <taxon>Ericoideae</taxon>
        <taxon>Rhodoreae</taxon>
        <taxon>Rhododendron</taxon>
    </lineage>
</organism>
<accession>A0ACC0LUE6</accession>
<evidence type="ECO:0000313" key="1">
    <source>
        <dbReference type="EMBL" id="KAI8532244.1"/>
    </source>
</evidence>
<reference evidence="1" key="1">
    <citation type="submission" date="2022-02" db="EMBL/GenBank/DDBJ databases">
        <title>Plant Genome Project.</title>
        <authorList>
            <person name="Zhang R.-G."/>
        </authorList>
    </citation>
    <scope>NUCLEOTIDE SEQUENCE</scope>
    <source>
        <strain evidence="1">AT1</strain>
    </source>
</reference>
<evidence type="ECO:0000313" key="2">
    <source>
        <dbReference type="Proteomes" id="UP001062846"/>
    </source>
</evidence>
<protein>
    <submittedName>
        <fullName evidence="1">Uncharacterized protein</fullName>
    </submittedName>
</protein>
<comment type="caution">
    <text evidence="1">The sequence shown here is derived from an EMBL/GenBank/DDBJ whole genome shotgun (WGS) entry which is preliminary data.</text>
</comment>
<dbReference type="Proteomes" id="UP001062846">
    <property type="component" value="Chromosome 11"/>
</dbReference>
<name>A0ACC0LUE6_RHOML</name>